<reference evidence="2" key="1">
    <citation type="submission" date="2015-03" db="EMBL/GenBank/DDBJ databases">
        <title>Emergence of plasmid-mediated VIM-4 carbapenemase in Citrobacter freundii, co-harbouring armA, CTX-M-3, TEM-1 and QnrB at a cancer centre in Bulgaria.</title>
        <authorList>
            <person name="Sabtcheva S.D."/>
            <person name="Ivanov I.N."/>
        </authorList>
    </citation>
    <scope>NUCLEOTIDE SEQUENCE</scope>
    <source>
        <strain evidence="2">D52</strain>
    </source>
</reference>
<evidence type="ECO:0000256" key="1">
    <source>
        <dbReference type="SAM" id="MobiDB-lite"/>
    </source>
</evidence>
<proteinExistence type="predicted"/>
<name>A0A0K2JZU6_BIFPS</name>
<feature type="compositionally biased region" description="Basic residues" evidence="1">
    <location>
        <begin position="147"/>
        <end position="163"/>
    </location>
</feature>
<accession>A0A0K2JZU6</accession>
<sequence>MGLIIHGVTDRGSCFVWGLVSVKPGITQPPHRRSYLALLLATEQHHQIVTGTQPCITARHDLAFAATQADDQTPRRPTHVTHPLAVRNRPHFQWQFHNAAAHMACDCHLHALRTHVPLQQLPIDRFGAQQIGHQQRDESDGSDRHAAVYRRAARSRFRRDARR</sequence>
<evidence type="ECO:0000313" key="2">
    <source>
        <dbReference type="EMBL" id="ALB05605.1"/>
    </source>
</evidence>
<dbReference type="EMBL" id="KP994170">
    <property type="protein sequence ID" value="ALB05605.1"/>
    <property type="molecule type" value="Genomic_DNA"/>
</dbReference>
<organism evidence="2">
    <name type="scientific">Bifidobacterium pseudocatenulatum</name>
    <dbReference type="NCBI Taxonomy" id="28026"/>
    <lineage>
        <taxon>Bacteria</taxon>
        <taxon>Bacillati</taxon>
        <taxon>Actinomycetota</taxon>
        <taxon>Actinomycetes</taxon>
        <taxon>Bifidobacteriales</taxon>
        <taxon>Bifidobacteriaceae</taxon>
        <taxon>Bifidobacterium</taxon>
    </lineage>
</organism>
<feature type="region of interest" description="Disordered" evidence="1">
    <location>
        <begin position="130"/>
        <end position="163"/>
    </location>
</feature>
<protein>
    <submittedName>
        <fullName evidence="2">Putative voltage gated channel protein</fullName>
    </submittedName>
</protein>
<dbReference type="AlphaFoldDB" id="A0A0K2JZU6"/>
<feature type="compositionally biased region" description="Basic and acidic residues" evidence="1">
    <location>
        <begin position="134"/>
        <end position="146"/>
    </location>
</feature>